<accession>A0A543DVP7</accession>
<dbReference type="InterPro" id="IPR036388">
    <property type="entry name" value="WH-like_DNA-bd_sf"/>
</dbReference>
<dbReference type="InterPro" id="IPR008920">
    <property type="entry name" value="TF_FadR/GntR_C"/>
</dbReference>
<dbReference type="PANTHER" id="PTHR43537">
    <property type="entry name" value="TRANSCRIPTIONAL REGULATOR, GNTR FAMILY"/>
    <property type="match status" value="1"/>
</dbReference>
<dbReference type="InterPro" id="IPR011711">
    <property type="entry name" value="GntR_C"/>
</dbReference>
<dbReference type="InterPro" id="IPR000524">
    <property type="entry name" value="Tscrpt_reg_HTH_GntR"/>
</dbReference>
<dbReference type="SUPFAM" id="SSF46785">
    <property type="entry name" value="Winged helix' DNA-binding domain"/>
    <property type="match status" value="1"/>
</dbReference>
<evidence type="ECO:0000256" key="1">
    <source>
        <dbReference type="ARBA" id="ARBA00023015"/>
    </source>
</evidence>
<dbReference type="Gene3D" id="1.10.10.10">
    <property type="entry name" value="Winged helix-like DNA-binding domain superfamily/Winged helix DNA-binding domain"/>
    <property type="match status" value="1"/>
</dbReference>
<dbReference type="CDD" id="cd07377">
    <property type="entry name" value="WHTH_GntR"/>
    <property type="match status" value="1"/>
</dbReference>
<dbReference type="PROSITE" id="PS50949">
    <property type="entry name" value="HTH_GNTR"/>
    <property type="match status" value="1"/>
</dbReference>
<evidence type="ECO:0000313" key="5">
    <source>
        <dbReference type="EMBL" id="TQM13401.1"/>
    </source>
</evidence>
<keyword evidence="6" id="KW-1185">Reference proteome</keyword>
<organism evidence="5 6">
    <name type="scientific">Pseudonocardia kunmingensis</name>
    <dbReference type="NCBI Taxonomy" id="630975"/>
    <lineage>
        <taxon>Bacteria</taxon>
        <taxon>Bacillati</taxon>
        <taxon>Actinomycetota</taxon>
        <taxon>Actinomycetes</taxon>
        <taxon>Pseudonocardiales</taxon>
        <taxon>Pseudonocardiaceae</taxon>
        <taxon>Pseudonocardia</taxon>
    </lineage>
</organism>
<evidence type="ECO:0000256" key="3">
    <source>
        <dbReference type="ARBA" id="ARBA00023163"/>
    </source>
</evidence>
<sequence length="230" mass="25457">MDLLTDDGLPMSQRSSEGVARIVRRAILDGRLQPGQPLRERALAEELGISRTPIREALFILQGEGLVGMTPNRGATVRTITATDISEIYSVRTLLESHAAALAAGRITERELAALDEAHGRIERLNDHATPQEQAEADLKLHGLIADAAGSQLLRTILGQVHAFTATYRSRYPYPPDQLRRANAQHEAIIMALRDHDAERAEQLMREHVGDSRALALRHFTENEPTQATR</sequence>
<dbReference type="PANTHER" id="PTHR43537:SF24">
    <property type="entry name" value="GLUCONATE OPERON TRANSCRIPTIONAL REPRESSOR"/>
    <property type="match status" value="1"/>
</dbReference>
<comment type="caution">
    <text evidence="5">The sequence shown here is derived from an EMBL/GenBank/DDBJ whole genome shotgun (WGS) entry which is preliminary data.</text>
</comment>
<protein>
    <submittedName>
        <fullName evidence="5">GntR family transcriptional regulator</fullName>
    </submittedName>
</protein>
<dbReference type="Pfam" id="PF07729">
    <property type="entry name" value="FCD"/>
    <property type="match status" value="1"/>
</dbReference>
<evidence type="ECO:0000256" key="2">
    <source>
        <dbReference type="ARBA" id="ARBA00023125"/>
    </source>
</evidence>
<feature type="domain" description="HTH gntR-type" evidence="4">
    <location>
        <begin position="13"/>
        <end position="80"/>
    </location>
</feature>
<dbReference type="InterPro" id="IPR036390">
    <property type="entry name" value="WH_DNA-bd_sf"/>
</dbReference>
<dbReference type="GO" id="GO:0003700">
    <property type="term" value="F:DNA-binding transcription factor activity"/>
    <property type="evidence" value="ECO:0007669"/>
    <property type="project" value="InterPro"/>
</dbReference>
<dbReference type="Gene3D" id="1.20.120.530">
    <property type="entry name" value="GntR ligand-binding domain-like"/>
    <property type="match status" value="1"/>
</dbReference>
<reference evidence="5 6" key="1">
    <citation type="submission" date="2019-06" db="EMBL/GenBank/DDBJ databases">
        <title>Sequencing the genomes of 1000 actinobacteria strains.</title>
        <authorList>
            <person name="Klenk H.-P."/>
        </authorList>
    </citation>
    <scope>NUCLEOTIDE SEQUENCE [LARGE SCALE GENOMIC DNA]</scope>
    <source>
        <strain evidence="5 6">DSM 45301</strain>
    </source>
</reference>
<gene>
    <name evidence="5" type="ORF">FB558_0137</name>
</gene>
<evidence type="ECO:0000313" key="6">
    <source>
        <dbReference type="Proteomes" id="UP000315677"/>
    </source>
</evidence>
<evidence type="ECO:0000259" key="4">
    <source>
        <dbReference type="PROSITE" id="PS50949"/>
    </source>
</evidence>
<dbReference type="SMART" id="SM00345">
    <property type="entry name" value="HTH_GNTR"/>
    <property type="match status" value="1"/>
</dbReference>
<dbReference type="PRINTS" id="PR00035">
    <property type="entry name" value="HTHGNTR"/>
</dbReference>
<keyword evidence="1" id="KW-0805">Transcription regulation</keyword>
<keyword evidence="2" id="KW-0238">DNA-binding</keyword>
<dbReference type="OrthoDB" id="8680240at2"/>
<dbReference type="SUPFAM" id="SSF48008">
    <property type="entry name" value="GntR ligand-binding domain-like"/>
    <property type="match status" value="1"/>
</dbReference>
<dbReference type="AlphaFoldDB" id="A0A543DVP7"/>
<dbReference type="Proteomes" id="UP000315677">
    <property type="component" value="Unassembled WGS sequence"/>
</dbReference>
<proteinExistence type="predicted"/>
<dbReference type="SMART" id="SM00895">
    <property type="entry name" value="FCD"/>
    <property type="match status" value="1"/>
</dbReference>
<name>A0A543DVP7_9PSEU</name>
<keyword evidence="3" id="KW-0804">Transcription</keyword>
<dbReference type="GO" id="GO:0003677">
    <property type="term" value="F:DNA binding"/>
    <property type="evidence" value="ECO:0007669"/>
    <property type="project" value="UniProtKB-KW"/>
</dbReference>
<dbReference type="Pfam" id="PF00392">
    <property type="entry name" value="GntR"/>
    <property type="match status" value="1"/>
</dbReference>
<dbReference type="EMBL" id="VFPA01000001">
    <property type="protein sequence ID" value="TQM13401.1"/>
    <property type="molecule type" value="Genomic_DNA"/>
</dbReference>
<dbReference type="RefSeq" id="WP_094932014.1">
    <property type="nucleotide sequence ID" value="NZ_VFPA01000001.1"/>
</dbReference>